<dbReference type="InterPro" id="IPR029058">
    <property type="entry name" value="AB_hydrolase_fold"/>
</dbReference>
<sequence>MCDEGRAFAARPAEAGGAVPEDHHPGVFHGFPALVQYLEAAARALSGAADAIASRLSGRKNSGDHGGLAG</sequence>
<comment type="caution">
    <text evidence="1">The sequence shown here is derived from an EMBL/GenBank/DDBJ whole genome shotgun (WGS) entry which is preliminary data.</text>
</comment>
<dbReference type="EMBL" id="JBIBSM010000012">
    <property type="protein sequence ID" value="MFF8278941.1"/>
    <property type="molecule type" value="Genomic_DNA"/>
</dbReference>
<dbReference type="Gene3D" id="3.40.50.1820">
    <property type="entry name" value="alpha/beta hydrolase"/>
    <property type="match status" value="1"/>
</dbReference>
<name>A0ABW6YGH3_9ACTN</name>
<dbReference type="RefSeq" id="WP_391936005.1">
    <property type="nucleotide sequence ID" value="NZ_JBIBSM010000012.1"/>
</dbReference>
<evidence type="ECO:0000313" key="1">
    <source>
        <dbReference type="EMBL" id="MFF8278941.1"/>
    </source>
</evidence>
<organism evidence="1 2">
    <name type="scientific">Streptomyces lateritius</name>
    <dbReference type="NCBI Taxonomy" id="67313"/>
    <lineage>
        <taxon>Bacteria</taxon>
        <taxon>Bacillati</taxon>
        <taxon>Actinomycetota</taxon>
        <taxon>Actinomycetes</taxon>
        <taxon>Kitasatosporales</taxon>
        <taxon>Streptomycetaceae</taxon>
        <taxon>Streptomyces</taxon>
    </lineage>
</organism>
<accession>A0ABW6YGH3</accession>
<keyword evidence="2" id="KW-1185">Reference proteome</keyword>
<evidence type="ECO:0000313" key="2">
    <source>
        <dbReference type="Proteomes" id="UP001603013"/>
    </source>
</evidence>
<proteinExistence type="predicted"/>
<protein>
    <submittedName>
        <fullName evidence="1">Uncharacterized protein</fullName>
    </submittedName>
</protein>
<gene>
    <name evidence="1" type="ORF">ACF05T_22925</name>
</gene>
<dbReference type="Proteomes" id="UP001603013">
    <property type="component" value="Unassembled WGS sequence"/>
</dbReference>
<reference evidence="1 2" key="1">
    <citation type="submission" date="2024-10" db="EMBL/GenBank/DDBJ databases">
        <title>The Natural Products Discovery Center: Release of the First 8490 Sequenced Strains for Exploring Actinobacteria Biosynthetic Diversity.</title>
        <authorList>
            <person name="Kalkreuter E."/>
            <person name="Kautsar S.A."/>
            <person name="Yang D."/>
            <person name="Bader C.D."/>
            <person name="Teijaro C.N."/>
            <person name="Fluegel L."/>
            <person name="Davis C.M."/>
            <person name="Simpson J.R."/>
            <person name="Lauterbach L."/>
            <person name="Steele A.D."/>
            <person name="Gui C."/>
            <person name="Meng S."/>
            <person name="Li G."/>
            <person name="Viehrig K."/>
            <person name="Ye F."/>
            <person name="Su P."/>
            <person name="Kiefer A.F."/>
            <person name="Nichols A."/>
            <person name="Cepeda A.J."/>
            <person name="Yan W."/>
            <person name="Fan B."/>
            <person name="Jiang Y."/>
            <person name="Adhikari A."/>
            <person name="Zheng C.-J."/>
            <person name="Schuster L."/>
            <person name="Cowan T.M."/>
            <person name="Smanski M.J."/>
            <person name="Chevrette M.G."/>
            <person name="De Carvalho L.P.S."/>
            <person name="Shen B."/>
        </authorList>
    </citation>
    <scope>NUCLEOTIDE SEQUENCE [LARGE SCALE GENOMIC DNA]</scope>
    <source>
        <strain evidence="1 2">NPDC015755</strain>
    </source>
</reference>